<name>A0AAE1T1C7_9SOLA</name>
<evidence type="ECO:0008006" key="4">
    <source>
        <dbReference type="Google" id="ProtNLM"/>
    </source>
</evidence>
<reference evidence="2" key="1">
    <citation type="submission" date="2023-12" db="EMBL/GenBank/DDBJ databases">
        <title>Genome assembly of Anisodus tanguticus.</title>
        <authorList>
            <person name="Wang Y.-J."/>
        </authorList>
    </citation>
    <scope>NUCLEOTIDE SEQUENCE</scope>
    <source>
        <strain evidence="2">KB-2021</strain>
        <tissue evidence="2">Leaf</tissue>
    </source>
</reference>
<gene>
    <name evidence="2" type="ORF">RND71_000929</name>
</gene>
<evidence type="ECO:0000256" key="1">
    <source>
        <dbReference type="SAM" id="MobiDB-lite"/>
    </source>
</evidence>
<feature type="compositionally biased region" description="Acidic residues" evidence="1">
    <location>
        <begin position="100"/>
        <end position="144"/>
    </location>
</feature>
<dbReference type="Pfam" id="PF01535">
    <property type="entry name" value="PPR"/>
    <property type="match status" value="1"/>
</dbReference>
<accession>A0AAE1T1C7</accession>
<proteinExistence type="predicted"/>
<dbReference type="PANTHER" id="PTHR35022:SF28">
    <property type="entry name" value="PROTEIN KPLCE"/>
    <property type="match status" value="1"/>
</dbReference>
<dbReference type="InterPro" id="IPR002885">
    <property type="entry name" value="PPR_rpt"/>
</dbReference>
<dbReference type="Proteomes" id="UP001291623">
    <property type="component" value="Unassembled WGS sequence"/>
</dbReference>
<dbReference type="InterPro" id="IPR046849">
    <property type="entry name" value="E2_motif"/>
</dbReference>
<dbReference type="EMBL" id="JAVYJV010000001">
    <property type="protein sequence ID" value="KAK4379067.1"/>
    <property type="molecule type" value="Genomic_DNA"/>
</dbReference>
<organism evidence="2 3">
    <name type="scientific">Anisodus tanguticus</name>
    <dbReference type="NCBI Taxonomy" id="243964"/>
    <lineage>
        <taxon>Eukaryota</taxon>
        <taxon>Viridiplantae</taxon>
        <taxon>Streptophyta</taxon>
        <taxon>Embryophyta</taxon>
        <taxon>Tracheophyta</taxon>
        <taxon>Spermatophyta</taxon>
        <taxon>Magnoliopsida</taxon>
        <taxon>eudicotyledons</taxon>
        <taxon>Gunneridae</taxon>
        <taxon>Pentapetalae</taxon>
        <taxon>asterids</taxon>
        <taxon>lamiids</taxon>
        <taxon>Solanales</taxon>
        <taxon>Solanaceae</taxon>
        <taxon>Solanoideae</taxon>
        <taxon>Hyoscyameae</taxon>
        <taxon>Anisodus</taxon>
    </lineage>
</organism>
<dbReference type="InterPro" id="IPR046848">
    <property type="entry name" value="E_motif"/>
</dbReference>
<sequence>MILEQEPNDPAAHVLLSNLYASRGQWEEVAKIRKDMKEKRLVKEAGCSWIEAENSVHKFCVSDTKHPKAKEIYEKLDKLALKIKEIGYVPNTDLVLHEDYSEEDGKEDAQDEEAQDDDLEDTDEENEACQNSGEDDDFDTDGEDTGNASRWKEFLLERTRERQNVNLMQLVYGDSESKSTTKAELQQHGTENDESDTEFFVPKGEGTKKSRWMMIILMPRTAPQIDWRSQESIESIRIRFVSKGWSKAASGGGSRDVDRNDDVGEDDEDLFGDFEDLETGQKYESHEIGDAGTDNMIRKDDESAVEEPALAICLLASTVIADYSYGYTSPSPSHNSKKYYKSPSPSKYHVPTPYYKKPSPSHYYYKSPSPSKHASYKSPSPAKYYKSPAPSKHYYKSLVPSKHYYKSPVPSKYYYKSPTRSKNYYKSHRQQSFAKDRFAHRAVELFNQMLGAGINQMKSHTLLFYQLVVINDFEQEPNDPAAHVLLSNLYASRGQWKEVAKIRKDMKEKRLVKEAGYSWIEAENNFHKFYVGDTKHLKAKEVYEKLDKVALKIKEIGYVPNTDLVLHEVDDEQK</sequence>
<feature type="region of interest" description="Disordered" evidence="1">
    <location>
        <begin position="366"/>
        <end position="385"/>
    </location>
</feature>
<dbReference type="PANTHER" id="PTHR35022">
    <property type="entry name" value="G_PROTEIN_RECEP_F1_2 DOMAIN-CONTAINING PROTEIN"/>
    <property type="match status" value="1"/>
</dbReference>
<comment type="caution">
    <text evidence="2">The sequence shown here is derived from an EMBL/GenBank/DDBJ whole genome shotgun (WGS) entry which is preliminary data.</text>
</comment>
<protein>
    <recommendedName>
        <fullName evidence="4">Pentatricopeptide repeat-containing protein</fullName>
    </recommendedName>
</protein>
<dbReference type="Pfam" id="PF20431">
    <property type="entry name" value="E_motif"/>
    <property type="match status" value="2"/>
</dbReference>
<feature type="compositionally biased region" description="Low complexity" evidence="1">
    <location>
        <begin position="366"/>
        <end position="383"/>
    </location>
</feature>
<evidence type="ECO:0000313" key="3">
    <source>
        <dbReference type="Proteomes" id="UP001291623"/>
    </source>
</evidence>
<evidence type="ECO:0000313" key="2">
    <source>
        <dbReference type="EMBL" id="KAK4379067.1"/>
    </source>
</evidence>
<feature type="region of interest" description="Disordered" evidence="1">
    <location>
        <begin position="175"/>
        <end position="203"/>
    </location>
</feature>
<dbReference type="Pfam" id="PF20430">
    <property type="entry name" value="Eplus_motif"/>
    <property type="match status" value="1"/>
</dbReference>
<dbReference type="AlphaFoldDB" id="A0AAE1T1C7"/>
<dbReference type="InterPro" id="IPR053348">
    <property type="entry name" value="KPLCE"/>
</dbReference>
<keyword evidence="3" id="KW-1185">Reference proteome</keyword>
<feature type="region of interest" description="Disordered" evidence="1">
    <location>
        <begin position="100"/>
        <end position="147"/>
    </location>
</feature>